<dbReference type="CDD" id="cd19049">
    <property type="entry name" value="LGIC_TM_anion"/>
    <property type="match status" value="1"/>
</dbReference>
<feature type="domain" description="Neurotransmitter-gated ion-channel transmembrane" evidence="2">
    <location>
        <begin position="58"/>
        <end position="152"/>
    </location>
</feature>
<keyword evidence="1" id="KW-0812">Transmembrane</keyword>
<dbReference type="InterPro" id="IPR006029">
    <property type="entry name" value="Neurotrans-gated_channel_TM"/>
</dbReference>
<dbReference type="GO" id="GO:0005230">
    <property type="term" value="F:extracellular ligand-gated monoatomic ion channel activity"/>
    <property type="evidence" value="ECO:0007669"/>
    <property type="project" value="UniProtKB-ARBA"/>
</dbReference>
<keyword evidence="1" id="KW-0472">Membrane</keyword>
<dbReference type="GO" id="GO:0004888">
    <property type="term" value="F:transmembrane signaling receptor activity"/>
    <property type="evidence" value="ECO:0007669"/>
    <property type="project" value="InterPro"/>
</dbReference>
<evidence type="ECO:0000256" key="1">
    <source>
        <dbReference type="SAM" id="Phobius"/>
    </source>
</evidence>
<dbReference type="InterPro" id="IPR006028">
    <property type="entry name" value="GABAA/Glycine_rcpt"/>
</dbReference>
<dbReference type="AlphaFoldDB" id="A0A3P8D3H2"/>
<proteinExistence type="predicted"/>
<keyword evidence="4" id="KW-1185">Reference proteome</keyword>
<name>A0A3P8D3H2_HELPZ</name>
<evidence type="ECO:0000313" key="4">
    <source>
        <dbReference type="Proteomes" id="UP000050761"/>
    </source>
</evidence>
<dbReference type="OrthoDB" id="442503at2759"/>
<dbReference type="GO" id="GO:0016020">
    <property type="term" value="C:membrane"/>
    <property type="evidence" value="ECO:0007669"/>
    <property type="project" value="InterPro"/>
</dbReference>
<reference evidence="5" key="2">
    <citation type="submission" date="2019-09" db="UniProtKB">
        <authorList>
            <consortium name="WormBaseParasite"/>
        </authorList>
    </citation>
    <scope>IDENTIFICATION</scope>
</reference>
<dbReference type="PRINTS" id="PR00253">
    <property type="entry name" value="GABAARECEPTR"/>
</dbReference>
<evidence type="ECO:0000259" key="2">
    <source>
        <dbReference type="Pfam" id="PF02932"/>
    </source>
</evidence>
<dbReference type="InterPro" id="IPR006201">
    <property type="entry name" value="Neur_channel"/>
</dbReference>
<sequence length="172" mass="19281">MTHCAELLVREAEHRECYITSFGLRFGGFAFFGAFVMEAKEPSPSDGEQGLHLTVRRLDKDSVPARVTLGVTTLLTMTTQASGVNANLPPVSYTKAIDIWIGVCLAFIFGALLEFALVNWAARQDHVLHTSRARQQQMHLFFRNQHLRQAEPHPYYPAAQTEVGHFALAVQR</sequence>
<reference evidence="3 4" key="1">
    <citation type="submission" date="2018-11" db="EMBL/GenBank/DDBJ databases">
        <authorList>
            <consortium name="Pathogen Informatics"/>
        </authorList>
    </citation>
    <scope>NUCLEOTIDE SEQUENCE [LARGE SCALE GENOMIC DNA]</scope>
</reference>
<feature type="transmembrane region" description="Helical" evidence="1">
    <location>
        <begin position="99"/>
        <end position="122"/>
    </location>
</feature>
<dbReference type="WBParaSite" id="HPBE_0001313001-mRNA-1">
    <property type="protein sequence ID" value="HPBE_0001313001-mRNA-1"/>
    <property type="gene ID" value="HPBE_0001313001"/>
</dbReference>
<accession>A0A3P8D3H2</accession>
<organism evidence="3">
    <name type="scientific">Heligmosomoides polygyrus</name>
    <name type="common">Parasitic roundworm</name>
    <dbReference type="NCBI Taxonomy" id="6339"/>
    <lineage>
        <taxon>Eukaryota</taxon>
        <taxon>Metazoa</taxon>
        <taxon>Ecdysozoa</taxon>
        <taxon>Nematoda</taxon>
        <taxon>Chromadorea</taxon>
        <taxon>Rhabditida</taxon>
        <taxon>Rhabditina</taxon>
        <taxon>Rhabditomorpha</taxon>
        <taxon>Strongyloidea</taxon>
        <taxon>Heligmosomidae</taxon>
        <taxon>Heligmosomoides</taxon>
    </lineage>
</organism>
<dbReference type="InterPro" id="IPR036719">
    <property type="entry name" value="Neuro-gated_channel_TM_sf"/>
</dbReference>
<protein>
    <submittedName>
        <fullName evidence="5">Neur_chan_memb domain-containing protein</fullName>
    </submittedName>
</protein>
<keyword evidence="1" id="KW-1133">Transmembrane helix</keyword>
<dbReference type="Gene3D" id="6.10.250.2810">
    <property type="match status" value="1"/>
</dbReference>
<dbReference type="SUPFAM" id="SSF90112">
    <property type="entry name" value="Neurotransmitter-gated ion-channel transmembrane pore"/>
    <property type="match status" value="1"/>
</dbReference>
<dbReference type="Pfam" id="PF02932">
    <property type="entry name" value="Neur_chan_memb"/>
    <property type="match status" value="1"/>
</dbReference>
<gene>
    <name evidence="3" type="ORF">HPBE_LOCUS13131</name>
</gene>
<dbReference type="PANTHER" id="PTHR18945">
    <property type="entry name" value="NEUROTRANSMITTER GATED ION CHANNEL"/>
    <property type="match status" value="1"/>
</dbReference>
<dbReference type="Proteomes" id="UP000050761">
    <property type="component" value="Unassembled WGS sequence"/>
</dbReference>
<dbReference type="EMBL" id="UZAH01027789">
    <property type="protein sequence ID" value="VDO95008.1"/>
    <property type="molecule type" value="Genomic_DNA"/>
</dbReference>
<evidence type="ECO:0000313" key="5">
    <source>
        <dbReference type="WBParaSite" id="HPBE_0001313001-mRNA-1"/>
    </source>
</evidence>
<evidence type="ECO:0000313" key="3">
    <source>
        <dbReference type="EMBL" id="VDO95008.1"/>
    </source>
</evidence>